<keyword evidence="3 6" id="KW-0732">Signal</keyword>
<feature type="signal peptide" evidence="6">
    <location>
        <begin position="1"/>
        <end position="21"/>
    </location>
</feature>
<sequence length="528" mass="60199">MKKIYIALTCMSILGGTTACSDFLEENPKSEISSSQYFTQPDHARAAVNKLYRSGVPQFYDADAYAGSKMMYGGYMSGFFDNEKKAQEEMVRYCQSLSYTSQNLSGPIEKLWDDCYVGISNANTAIKYIPTTPGLEEAERESLMGQAKLFRAMNYFHLVKFFGDVPLILEPYESLEDMFVSRTASKEVYAQIIQDLQDASAVLNDAAYTQNGFRVTKWVAETMLADVYLTLSGYPIQENHYADAAKAARNVINSHRHAMIENQDTEANSAYNQIRTLDDSNEYIFSREYDANISGNNPQPGFSFPLGAEGWGIFQYSILLRTYTPTKELYNIYDPENDLRVQEKQYFHTSYTYIKDGKEITQTFDASPYVWYNEEALLSTGKNGKDLPIYRYPEILLIAAEAIAESEGVTSEAIGYLADVRARAYTKMDRATIVASLAGLSKEDFIHEVWTERLREFIFENKIWSDIQRTRQYPQTSEANRGKVTYRNVIGATNPWGATFEEKHLLWPISHNEIQRNPALEQNPGYDR</sequence>
<evidence type="ECO:0000313" key="10">
    <source>
        <dbReference type="Proteomes" id="UP000195975"/>
    </source>
</evidence>
<comment type="caution">
    <text evidence="9">The sequence shown here is derived from an EMBL/GenBank/DDBJ whole genome shotgun (WGS) entry which is preliminary data.</text>
</comment>
<feature type="chain" id="PRO_5040373823" evidence="6">
    <location>
        <begin position="22"/>
        <end position="528"/>
    </location>
</feature>
<dbReference type="CDD" id="cd08977">
    <property type="entry name" value="SusD"/>
    <property type="match status" value="1"/>
</dbReference>
<dbReference type="PROSITE" id="PS51257">
    <property type="entry name" value="PROKAR_LIPOPROTEIN"/>
    <property type="match status" value="1"/>
</dbReference>
<dbReference type="Pfam" id="PF07980">
    <property type="entry name" value="SusD_RagB"/>
    <property type="match status" value="1"/>
</dbReference>
<dbReference type="EMBL" id="NFIJ01000003">
    <property type="protein sequence ID" value="OUO06479.1"/>
    <property type="molecule type" value="Genomic_DNA"/>
</dbReference>
<keyword evidence="5" id="KW-0998">Cell outer membrane</keyword>
<evidence type="ECO:0000256" key="3">
    <source>
        <dbReference type="ARBA" id="ARBA00022729"/>
    </source>
</evidence>
<comment type="similarity">
    <text evidence="2">Belongs to the SusD family.</text>
</comment>
<dbReference type="Pfam" id="PF14322">
    <property type="entry name" value="SusD-like_3"/>
    <property type="match status" value="1"/>
</dbReference>
<dbReference type="SUPFAM" id="SSF48452">
    <property type="entry name" value="TPR-like"/>
    <property type="match status" value="1"/>
</dbReference>
<keyword evidence="4" id="KW-0472">Membrane</keyword>
<dbReference type="Gene3D" id="1.25.40.390">
    <property type="match status" value="1"/>
</dbReference>
<comment type="subcellular location">
    <subcellularLocation>
        <location evidence="1">Cell outer membrane</location>
    </subcellularLocation>
</comment>
<proteinExistence type="inferred from homology"/>
<reference evidence="10" key="1">
    <citation type="submission" date="2017-04" db="EMBL/GenBank/DDBJ databases">
        <title>Function of individual gut microbiota members based on whole genome sequencing of pure cultures obtained from chicken caecum.</title>
        <authorList>
            <person name="Medvecky M."/>
            <person name="Cejkova D."/>
            <person name="Polansky O."/>
            <person name="Karasova D."/>
            <person name="Kubasova T."/>
            <person name="Cizek A."/>
            <person name="Rychlik I."/>
        </authorList>
    </citation>
    <scope>NUCLEOTIDE SEQUENCE [LARGE SCALE GENOMIC DNA]</scope>
    <source>
        <strain evidence="10">An42</strain>
    </source>
</reference>
<gene>
    <name evidence="9" type="ORF">B5F96_05460</name>
</gene>
<dbReference type="RefSeq" id="WP_021863137.1">
    <property type="nucleotide sequence ID" value="NZ_CAJLBM010000007.1"/>
</dbReference>
<evidence type="ECO:0000313" key="9">
    <source>
        <dbReference type="EMBL" id="OUO06479.1"/>
    </source>
</evidence>
<feature type="domain" description="SusD-like N-terminal" evidence="8">
    <location>
        <begin position="79"/>
        <end position="229"/>
    </location>
</feature>
<dbReference type="AlphaFoldDB" id="A0A9Q5SU19"/>
<feature type="domain" description="RagB/SusD" evidence="7">
    <location>
        <begin position="341"/>
        <end position="526"/>
    </location>
</feature>
<evidence type="ECO:0000256" key="2">
    <source>
        <dbReference type="ARBA" id="ARBA00006275"/>
    </source>
</evidence>
<protein>
    <submittedName>
        <fullName evidence="9">RagB/SusD family nutrient uptake outer membrane protein</fullName>
    </submittedName>
</protein>
<accession>A0A9Q5SU19</accession>
<evidence type="ECO:0000256" key="4">
    <source>
        <dbReference type="ARBA" id="ARBA00023136"/>
    </source>
</evidence>
<dbReference type="GO" id="GO:0009279">
    <property type="term" value="C:cell outer membrane"/>
    <property type="evidence" value="ECO:0007669"/>
    <property type="project" value="UniProtKB-SubCell"/>
</dbReference>
<dbReference type="InterPro" id="IPR012944">
    <property type="entry name" value="SusD_RagB_dom"/>
</dbReference>
<evidence type="ECO:0000256" key="1">
    <source>
        <dbReference type="ARBA" id="ARBA00004442"/>
    </source>
</evidence>
<dbReference type="InterPro" id="IPR033985">
    <property type="entry name" value="SusD-like_N"/>
</dbReference>
<evidence type="ECO:0000259" key="8">
    <source>
        <dbReference type="Pfam" id="PF14322"/>
    </source>
</evidence>
<organism evidence="9 10">
    <name type="scientific">Parabacteroides johnsonii</name>
    <dbReference type="NCBI Taxonomy" id="387661"/>
    <lineage>
        <taxon>Bacteria</taxon>
        <taxon>Pseudomonadati</taxon>
        <taxon>Bacteroidota</taxon>
        <taxon>Bacteroidia</taxon>
        <taxon>Bacteroidales</taxon>
        <taxon>Tannerellaceae</taxon>
        <taxon>Parabacteroides</taxon>
    </lineage>
</organism>
<evidence type="ECO:0000256" key="6">
    <source>
        <dbReference type="SAM" id="SignalP"/>
    </source>
</evidence>
<dbReference type="Proteomes" id="UP000195975">
    <property type="component" value="Unassembled WGS sequence"/>
</dbReference>
<evidence type="ECO:0000259" key="7">
    <source>
        <dbReference type="Pfam" id="PF07980"/>
    </source>
</evidence>
<name>A0A9Q5SU19_9BACT</name>
<evidence type="ECO:0000256" key="5">
    <source>
        <dbReference type="ARBA" id="ARBA00023237"/>
    </source>
</evidence>
<dbReference type="InterPro" id="IPR011990">
    <property type="entry name" value="TPR-like_helical_dom_sf"/>
</dbReference>